<reference evidence="1 2" key="1">
    <citation type="submission" date="2020-04" db="EMBL/GenBank/DDBJ databases">
        <title>Thalassotalea sp. M1531, isolated from the surface of marine red alga.</title>
        <authorList>
            <person name="Pang L."/>
            <person name="Lu D.-C."/>
        </authorList>
    </citation>
    <scope>NUCLEOTIDE SEQUENCE [LARGE SCALE GENOMIC DNA]</scope>
    <source>
        <strain evidence="1 2">M1531</strain>
    </source>
</reference>
<dbReference type="Proteomes" id="UP000568664">
    <property type="component" value="Unassembled WGS sequence"/>
</dbReference>
<organism evidence="1 2">
    <name type="scientific">Thalassotalea algicola</name>
    <dbReference type="NCBI Taxonomy" id="2716224"/>
    <lineage>
        <taxon>Bacteria</taxon>
        <taxon>Pseudomonadati</taxon>
        <taxon>Pseudomonadota</taxon>
        <taxon>Gammaproteobacteria</taxon>
        <taxon>Alteromonadales</taxon>
        <taxon>Colwelliaceae</taxon>
        <taxon>Thalassotalea</taxon>
    </lineage>
</organism>
<evidence type="ECO:0000313" key="2">
    <source>
        <dbReference type="Proteomes" id="UP000568664"/>
    </source>
</evidence>
<keyword evidence="2" id="KW-1185">Reference proteome</keyword>
<dbReference type="AlphaFoldDB" id="A0A7Y0LEI1"/>
<name>A0A7Y0LEI1_9GAMM</name>
<gene>
    <name evidence="1" type="ORF">HII17_15515</name>
</gene>
<accession>A0A7Y0LEI1</accession>
<comment type="caution">
    <text evidence="1">The sequence shown here is derived from an EMBL/GenBank/DDBJ whole genome shotgun (WGS) entry which is preliminary data.</text>
</comment>
<protein>
    <recommendedName>
        <fullName evidence="3">Polysaccharide lyase family 7 protein</fullName>
    </recommendedName>
</protein>
<dbReference type="EMBL" id="JABBXH010000005">
    <property type="protein sequence ID" value="NMP32966.1"/>
    <property type="molecule type" value="Genomic_DNA"/>
</dbReference>
<dbReference type="RefSeq" id="WP_169076284.1">
    <property type="nucleotide sequence ID" value="NZ_JABBXH010000005.1"/>
</dbReference>
<proteinExistence type="predicted"/>
<sequence>MNLSLNFFVRFIFCSFSLLMLSSCIGENKPEDEIENAVIDGLHYHFAYNGTIDIIDERSWVFTSHTKNSCSYDKREICRKIDINYADRNYKPDRVVNHSFEFQLLSISQNNPPEYIIIFQDWVRIYPDDEDGNRPISTLKIEHNNGKFFLRHYDNSWQWLYPAQIGNPSHLPKNRLNGEIHIEIGVNYHIEFIISDAGQASLIVNDNVISDVEYKTKSESGVHAIQWGMYWNKGYNEEHDPLKQIMIRMDNFNTPK</sequence>
<evidence type="ECO:0008006" key="3">
    <source>
        <dbReference type="Google" id="ProtNLM"/>
    </source>
</evidence>
<evidence type="ECO:0000313" key="1">
    <source>
        <dbReference type="EMBL" id="NMP32966.1"/>
    </source>
</evidence>